<dbReference type="Gramene" id="Pp3c24_6220V3.1">
    <property type="protein sequence ID" value="Pp3c24_6220V3.1"/>
    <property type="gene ID" value="Pp3c24_6220"/>
</dbReference>
<protein>
    <recommendedName>
        <fullName evidence="1">Neprosin PEP catalytic domain-containing protein</fullName>
    </recommendedName>
</protein>
<dbReference type="PANTHER" id="PTHR46284:SF5">
    <property type="entry name" value="PROTEIN KINESIN LIGHT CHAIN-RELATED 3"/>
    <property type="match status" value="1"/>
</dbReference>
<dbReference type="InParanoid" id="A0A2K1IFR3"/>
<reference evidence="2 4" key="1">
    <citation type="journal article" date="2008" name="Science">
        <title>The Physcomitrella genome reveals evolutionary insights into the conquest of land by plants.</title>
        <authorList>
            <person name="Rensing S."/>
            <person name="Lang D."/>
            <person name="Zimmer A."/>
            <person name="Terry A."/>
            <person name="Salamov A."/>
            <person name="Shapiro H."/>
            <person name="Nishiyama T."/>
            <person name="Perroud P.-F."/>
            <person name="Lindquist E."/>
            <person name="Kamisugi Y."/>
            <person name="Tanahashi T."/>
            <person name="Sakakibara K."/>
            <person name="Fujita T."/>
            <person name="Oishi K."/>
            <person name="Shin-I T."/>
            <person name="Kuroki Y."/>
            <person name="Toyoda A."/>
            <person name="Suzuki Y."/>
            <person name="Hashimoto A."/>
            <person name="Yamaguchi K."/>
            <person name="Sugano A."/>
            <person name="Kohara Y."/>
            <person name="Fujiyama A."/>
            <person name="Anterola A."/>
            <person name="Aoki S."/>
            <person name="Ashton N."/>
            <person name="Barbazuk W.B."/>
            <person name="Barker E."/>
            <person name="Bennetzen J."/>
            <person name="Bezanilla M."/>
            <person name="Blankenship R."/>
            <person name="Cho S.H."/>
            <person name="Dutcher S."/>
            <person name="Estelle M."/>
            <person name="Fawcett J.A."/>
            <person name="Gundlach H."/>
            <person name="Hanada K."/>
            <person name="Heyl A."/>
            <person name="Hicks K.A."/>
            <person name="Hugh J."/>
            <person name="Lohr M."/>
            <person name="Mayer K."/>
            <person name="Melkozernov A."/>
            <person name="Murata T."/>
            <person name="Nelson D."/>
            <person name="Pils B."/>
            <person name="Prigge M."/>
            <person name="Reiss B."/>
            <person name="Renner T."/>
            <person name="Rombauts S."/>
            <person name="Rushton P."/>
            <person name="Sanderfoot A."/>
            <person name="Schween G."/>
            <person name="Shiu S.-H."/>
            <person name="Stueber K."/>
            <person name="Theodoulou F.L."/>
            <person name="Tu H."/>
            <person name="Van de Peer Y."/>
            <person name="Verrier P.J."/>
            <person name="Waters E."/>
            <person name="Wood A."/>
            <person name="Yang L."/>
            <person name="Cove D."/>
            <person name="Cuming A."/>
            <person name="Hasebe M."/>
            <person name="Lucas S."/>
            <person name="Mishler D.B."/>
            <person name="Reski R."/>
            <person name="Grigoriev I."/>
            <person name="Quatrano R.S."/>
            <person name="Boore J.L."/>
        </authorList>
    </citation>
    <scope>NUCLEOTIDE SEQUENCE [LARGE SCALE GENOMIC DNA]</scope>
    <source>
        <strain evidence="3 4">cv. Gransden 2004</strain>
    </source>
</reference>
<reference evidence="3" key="3">
    <citation type="submission" date="2020-12" db="UniProtKB">
        <authorList>
            <consortium name="EnsemblPlants"/>
        </authorList>
    </citation>
    <scope>IDENTIFICATION</scope>
</reference>
<evidence type="ECO:0000313" key="4">
    <source>
        <dbReference type="Proteomes" id="UP000006727"/>
    </source>
</evidence>
<sequence>MPGQQATVAGLGVEIGILQNILHQFKPCLESFQSALAKMKAGTLENSPLIGLLMNQTAIISVELGNIPQADPSRGNSWMQFGEDRLVGYWPASLHASCNQRVDARMGRGGGEFTSLRPPHGHAHWQRPIPRERIRAVGDKSAMMV</sequence>
<evidence type="ECO:0000313" key="3">
    <source>
        <dbReference type="EnsemblPlants" id="Pp3c24_6220V3.1"/>
    </source>
</evidence>
<dbReference type="PANTHER" id="PTHR46284">
    <property type="entry name" value="PROTEIN KINESIN LIGHT CHAIN-RELATED 3"/>
    <property type="match status" value="1"/>
</dbReference>
<name>A0A2K1IFR3_PHYPA</name>
<dbReference type="Proteomes" id="UP000006727">
    <property type="component" value="Chromosome 24"/>
</dbReference>
<organism evidence="2">
    <name type="scientific">Physcomitrium patens</name>
    <name type="common">Spreading-leaved earth moss</name>
    <name type="synonym">Physcomitrella patens</name>
    <dbReference type="NCBI Taxonomy" id="3218"/>
    <lineage>
        <taxon>Eukaryota</taxon>
        <taxon>Viridiplantae</taxon>
        <taxon>Streptophyta</taxon>
        <taxon>Embryophyta</taxon>
        <taxon>Bryophyta</taxon>
        <taxon>Bryophytina</taxon>
        <taxon>Bryopsida</taxon>
        <taxon>Funariidae</taxon>
        <taxon>Funariales</taxon>
        <taxon>Funariaceae</taxon>
        <taxon>Physcomitrium</taxon>
    </lineage>
</organism>
<gene>
    <name evidence="2" type="ORF">PHYPA_028708</name>
</gene>
<dbReference type="InterPro" id="IPR004314">
    <property type="entry name" value="Neprosin"/>
</dbReference>
<accession>A0A2K1IFR3</accession>
<dbReference type="PaxDb" id="3218-PP1S387_27V6.1"/>
<evidence type="ECO:0000259" key="1">
    <source>
        <dbReference type="Pfam" id="PF03080"/>
    </source>
</evidence>
<evidence type="ECO:0000313" key="2">
    <source>
        <dbReference type="EMBL" id="PNR28116.1"/>
    </source>
</evidence>
<feature type="domain" description="Neprosin PEP catalytic" evidence="1">
    <location>
        <begin position="70"/>
        <end position="119"/>
    </location>
</feature>
<proteinExistence type="predicted"/>
<dbReference type="AlphaFoldDB" id="A0A2K1IFR3"/>
<dbReference type="EMBL" id="ABEU02000024">
    <property type="protein sequence ID" value="PNR28116.1"/>
    <property type="molecule type" value="Genomic_DNA"/>
</dbReference>
<dbReference type="EnsemblPlants" id="Pp3c24_6220V3.1">
    <property type="protein sequence ID" value="Pp3c24_6220V3.1"/>
    <property type="gene ID" value="Pp3c24_6220"/>
</dbReference>
<dbReference type="Pfam" id="PF03080">
    <property type="entry name" value="Neprosin"/>
    <property type="match status" value="1"/>
</dbReference>
<keyword evidence="4" id="KW-1185">Reference proteome</keyword>
<reference evidence="2 4" key="2">
    <citation type="journal article" date="2018" name="Plant J.">
        <title>The Physcomitrella patens chromosome-scale assembly reveals moss genome structure and evolution.</title>
        <authorList>
            <person name="Lang D."/>
            <person name="Ullrich K.K."/>
            <person name="Murat F."/>
            <person name="Fuchs J."/>
            <person name="Jenkins J."/>
            <person name="Haas F.B."/>
            <person name="Piednoel M."/>
            <person name="Gundlach H."/>
            <person name="Van Bel M."/>
            <person name="Meyberg R."/>
            <person name="Vives C."/>
            <person name="Morata J."/>
            <person name="Symeonidi A."/>
            <person name="Hiss M."/>
            <person name="Muchero W."/>
            <person name="Kamisugi Y."/>
            <person name="Saleh O."/>
            <person name="Blanc G."/>
            <person name="Decker E.L."/>
            <person name="van Gessel N."/>
            <person name="Grimwood J."/>
            <person name="Hayes R.D."/>
            <person name="Graham S.W."/>
            <person name="Gunter L.E."/>
            <person name="McDaniel S.F."/>
            <person name="Hoernstein S.N.W."/>
            <person name="Larsson A."/>
            <person name="Li F.W."/>
            <person name="Perroud P.F."/>
            <person name="Phillips J."/>
            <person name="Ranjan P."/>
            <person name="Rokshar D.S."/>
            <person name="Rothfels C.J."/>
            <person name="Schneider L."/>
            <person name="Shu S."/>
            <person name="Stevenson D.W."/>
            <person name="Thummler F."/>
            <person name="Tillich M."/>
            <person name="Villarreal Aguilar J.C."/>
            <person name="Widiez T."/>
            <person name="Wong G.K."/>
            <person name="Wymore A."/>
            <person name="Zhang Y."/>
            <person name="Zimmer A.D."/>
            <person name="Quatrano R.S."/>
            <person name="Mayer K.F.X."/>
            <person name="Goodstein D."/>
            <person name="Casacuberta J.M."/>
            <person name="Vandepoele K."/>
            <person name="Reski R."/>
            <person name="Cuming A.C."/>
            <person name="Tuskan G.A."/>
            <person name="Maumus F."/>
            <person name="Salse J."/>
            <person name="Schmutz J."/>
            <person name="Rensing S.A."/>
        </authorList>
    </citation>
    <scope>NUCLEOTIDE SEQUENCE [LARGE SCALE GENOMIC DNA]</scope>
    <source>
        <strain evidence="3 4">cv. Gransden 2004</strain>
    </source>
</reference>